<accession>A0A371X198</accession>
<dbReference type="EMBL" id="QURL01000005">
    <property type="protein sequence ID" value="RFC63003.1"/>
    <property type="molecule type" value="Genomic_DNA"/>
</dbReference>
<evidence type="ECO:0000256" key="4">
    <source>
        <dbReference type="ARBA" id="ARBA00024746"/>
    </source>
</evidence>
<evidence type="ECO:0000313" key="6">
    <source>
        <dbReference type="Proteomes" id="UP000264310"/>
    </source>
</evidence>
<dbReference type="OrthoDB" id="9785233at2"/>
<organism evidence="5 6">
    <name type="scientific">Fulvimarina endophytica</name>
    <dbReference type="NCBI Taxonomy" id="2293836"/>
    <lineage>
        <taxon>Bacteria</taxon>
        <taxon>Pseudomonadati</taxon>
        <taxon>Pseudomonadota</taxon>
        <taxon>Alphaproteobacteria</taxon>
        <taxon>Hyphomicrobiales</taxon>
        <taxon>Aurantimonadaceae</taxon>
        <taxon>Fulvimarina</taxon>
    </lineage>
</organism>
<protein>
    <recommendedName>
        <fullName evidence="2">Basal-body rod modification protein FlgD</fullName>
    </recommendedName>
</protein>
<dbReference type="AlphaFoldDB" id="A0A371X198"/>
<dbReference type="InterPro" id="IPR005648">
    <property type="entry name" value="FlgD"/>
</dbReference>
<comment type="function">
    <text evidence="4">Required for flagellar hook formation. May act as a scaffolding protein.</text>
</comment>
<keyword evidence="5" id="KW-0282">Flagellum</keyword>
<evidence type="ECO:0000256" key="2">
    <source>
        <dbReference type="ARBA" id="ARBA00016013"/>
    </source>
</evidence>
<reference evidence="5 6" key="1">
    <citation type="submission" date="2018-08" db="EMBL/GenBank/DDBJ databases">
        <title>Fulvimarina sp. 85, whole genome shotgun sequence.</title>
        <authorList>
            <person name="Tuo L."/>
        </authorList>
    </citation>
    <scope>NUCLEOTIDE SEQUENCE [LARGE SCALE GENOMIC DNA]</scope>
    <source>
        <strain evidence="5 6">85</strain>
    </source>
</reference>
<evidence type="ECO:0000313" key="5">
    <source>
        <dbReference type="EMBL" id="RFC63003.1"/>
    </source>
</evidence>
<comment type="caution">
    <text evidence="5">The sequence shown here is derived from an EMBL/GenBank/DDBJ whole genome shotgun (WGS) entry which is preliminary data.</text>
</comment>
<keyword evidence="6" id="KW-1185">Reference proteome</keyword>
<keyword evidence="3" id="KW-1005">Bacterial flagellum biogenesis</keyword>
<dbReference type="NCBIfam" id="NF004670">
    <property type="entry name" value="PRK06009.1"/>
    <property type="match status" value="1"/>
</dbReference>
<dbReference type="GO" id="GO:0044781">
    <property type="term" value="P:bacterial-type flagellum organization"/>
    <property type="evidence" value="ECO:0007669"/>
    <property type="project" value="UniProtKB-KW"/>
</dbReference>
<dbReference type="RefSeq" id="WP_116683821.1">
    <property type="nucleotide sequence ID" value="NZ_QURL01000005.1"/>
</dbReference>
<sequence length="136" mass="13897">MSVAPTSGAGAAQSSAQQSQLAKSAKADLNYDAFLKLLVTQMKNQDPLKPAESTEYIAQFATFANVEQSIQTNNRLESLMTVSALTQADALIGRTLSSSDGSLSGTVASIRAVGGGIQATLEGGKTVMLGDGVSVA</sequence>
<dbReference type="Pfam" id="PF03963">
    <property type="entry name" value="FlgD"/>
    <property type="match status" value="1"/>
</dbReference>
<proteinExistence type="inferred from homology"/>
<keyword evidence="5" id="KW-0966">Cell projection</keyword>
<keyword evidence="5" id="KW-0969">Cilium</keyword>
<comment type="similarity">
    <text evidence="1">Belongs to the FlgD family.</text>
</comment>
<name>A0A371X198_9HYPH</name>
<evidence type="ECO:0000256" key="1">
    <source>
        <dbReference type="ARBA" id="ARBA00010577"/>
    </source>
</evidence>
<gene>
    <name evidence="5" type="primary">flgD</name>
    <name evidence="5" type="ORF">DYI37_13740</name>
</gene>
<evidence type="ECO:0000256" key="3">
    <source>
        <dbReference type="ARBA" id="ARBA00022795"/>
    </source>
</evidence>
<dbReference type="Proteomes" id="UP000264310">
    <property type="component" value="Unassembled WGS sequence"/>
</dbReference>